<evidence type="ECO:0000259" key="4">
    <source>
        <dbReference type="PROSITE" id="PS50102"/>
    </source>
</evidence>
<dbReference type="SUPFAM" id="SSF54928">
    <property type="entry name" value="RNA-binding domain, RBD"/>
    <property type="match status" value="1"/>
</dbReference>
<reference evidence="5" key="1">
    <citation type="submission" date="2018-10" db="EMBL/GenBank/DDBJ databases">
        <title>Transcriptome assembly of Aceria tosichella (Wheat curl mite) Type 2.</title>
        <authorList>
            <person name="Scully E.D."/>
            <person name="Geib S.M."/>
            <person name="Palmer N.A."/>
            <person name="Gupta A.K."/>
            <person name="Sarath G."/>
            <person name="Tatineni S."/>
        </authorList>
    </citation>
    <scope>NUCLEOTIDE SEQUENCE</scope>
    <source>
        <strain evidence="5">LincolnNE</strain>
    </source>
</reference>
<dbReference type="InterPro" id="IPR035979">
    <property type="entry name" value="RBD_domain_sf"/>
</dbReference>
<keyword evidence="1 2" id="KW-0694">RNA-binding</keyword>
<dbReference type="SMART" id="SM00360">
    <property type="entry name" value="RRM"/>
    <property type="match status" value="1"/>
</dbReference>
<evidence type="ECO:0000313" key="5">
    <source>
        <dbReference type="EMBL" id="MDE47890.1"/>
    </source>
</evidence>
<dbReference type="InterPro" id="IPR000504">
    <property type="entry name" value="RRM_dom"/>
</dbReference>
<dbReference type="EMBL" id="GGYP01003119">
    <property type="protein sequence ID" value="MDE47890.1"/>
    <property type="molecule type" value="Transcribed_RNA"/>
</dbReference>
<name>A0A6G1SD92_9ACAR</name>
<proteinExistence type="predicted"/>
<dbReference type="Pfam" id="PF00076">
    <property type="entry name" value="RRM_1"/>
    <property type="match status" value="1"/>
</dbReference>
<dbReference type="InterPro" id="IPR012677">
    <property type="entry name" value="Nucleotide-bd_a/b_plait_sf"/>
</dbReference>
<feature type="domain" description="RRM" evidence="4">
    <location>
        <begin position="161"/>
        <end position="239"/>
    </location>
</feature>
<dbReference type="CDD" id="cd12377">
    <property type="entry name" value="RRM3_Hu"/>
    <property type="match status" value="1"/>
</dbReference>
<feature type="region of interest" description="Disordered" evidence="3">
    <location>
        <begin position="24"/>
        <end position="44"/>
    </location>
</feature>
<accession>A0A6G1SD92</accession>
<evidence type="ECO:0000256" key="1">
    <source>
        <dbReference type="ARBA" id="ARBA00022884"/>
    </source>
</evidence>
<dbReference type="AlphaFoldDB" id="A0A6G1SD92"/>
<dbReference type="Gene3D" id="3.30.70.330">
    <property type="match status" value="1"/>
</dbReference>
<evidence type="ECO:0000256" key="2">
    <source>
        <dbReference type="PROSITE-ProRule" id="PRU00176"/>
    </source>
</evidence>
<sequence>MSGLAALAGSHSGPFLATLAQQPPAGVAGASGGPGLLDPSSSSSSSSQASAAAAAMAAFANAAAAASGHILPAYFEAAAAAGLQQTSDRLGGAGGPLQAGTASFLAGGLGGAPGFQAATSNTGAGGPLCATSAATAGHLLSAPLDQHAQRLAAASGHSSGWCLFVYNLAPEIEENVIWKLFGPFGAIQQVNLVKDGQTNKCKGFAFVTMSDYNQALMAIQSLNGYTLANRVLQVSFKTNKVRKTMAQ</sequence>
<organism evidence="5">
    <name type="scientific">Aceria tosichella</name>
    <name type="common">wheat curl mite</name>
    <dbReference type="NCBI Taxonomy" id="561515"/>
    <lineage>
        <taxon>Eukaryota</taxon>
        <taxon>Metazoa</taxon>
        <taxon>Ecdysozoa</taxon>
        <taxon>Arthropoda</taxon>
        <taxon>Chelicerata</taxon>
        <taxon>Arachnida</taxon>
        <taxon>Acari</taxon>
        <taxon>Acariformes</taxon>
        <taxon>Trombidiformes</taxon>
        <taxon>Prostigmata</taxon>
        <taxon>Eupodina</taxon>
        <taxon>Eriophyoidea</taxon>
        <taxon>Eriophyidae</taxon>
        <taxon>Eriophyinae</taxon>
        <taxon>Aceriini</taxon>
        <taxon>Aceria</taxon>
    </lineage>
</organism>
<gene>
    <name evidence="5" type="primary">Elavl4_0</name>
    <name evidence="5" type="ORF">g.15585</name>
</gene>
<dbReference type="PROSITE" id="PS50102">
    <property type="entry name" value="RRM"/>
    <property type="match status" value="1"/>
</dbReference>
<evidence type="ECO:0000256" key="3">
    <source>
        <dbReference type="SAM" id="MobiDB-lite"/>
    </source>
</evidence>
<dbReference type="GO" id="GO:0003723">
    <property type="term" value="F:RNA binding"/>
    <property type="evidence" value="ECO:0007669"/>
    <property type="project" value="UniProtKB-UniRule"/>
</dbReference>
<dbReference type="PANTHER" id="PTHR10352">
    <property type="entry name" value="EUKARYOTIC TRANSLATION INITIATION FACTOR 3 SUBUNIT G"/>
    <property type="match status" value="1"/>
</dbReference>
<protein>
    <submittedName>
        <fullName evidence="5">ELAV-like protein 4</fullName>
    </submittedName>
</protein>